<dbReference type="PROSITE" id="PS50931">
    <property type="entry name" value="HTH_LYSR"/>
    <property type="match status" value="1"/>
</dbReference>
<accession>A0ABQ5W0W7</accession>
<reference evidence="7" key="1">
    <citation type="journal article" date="2019" name="Int. J. Syst. Evol. Microbiol.">
        <title>The Global Catalogue of Microorganisms (GCM) 10K type strain sequencing project: providing services to taxonomists for standard genome sequencing and annotation.</title>
        <authorList>
            <consortium name="The Broad Institute Genomics Platform"/>
            <consortium name="The Broad Institute Genome Sequencing Center for Infectious Disease"/>
            <person name="Wu L."/>
            <person name="Ma J."/>
        </authorList>
    </citation>
    <scope>NUCLEOTIDE SEQUENCE [LARGE SCALE GENOMIC DNA]</scope>
    <source>
        <strain evidence="7">NBRC 112416</strain>
    </source>
</reference>
<dbReference type="InterPro" id="IPR000847">
    <property type="entry name" value="LysR_HTH_N"/>
</dbReference>
<dbReference type="SUPFAM" id="SSF46785">
    <property type="entry name" value="Winged helix' DNA-binding domain"/>
    <property type="match status" value="1"/>
</dbReference>
<comment type="caution">
    <text evidence="6">The sequence shown here is derived from an EMBL/GenBank/DDBJ whole genome shotgun (WGS) entry which is preliminary data.</text>
</comment>
<dbReference type="Pfam" id="PF00126">
    <property type="entry name" value="HTH_1"/>
    <property type="match status" value="1"/>
</dbReference>
<dbReference type="PANTHER" id="PTHR30126">
    <property type="entry name" value="HTH-TYPE TRANSCRIPTIONAL REGULATOR"/>
    <property type="match status" value="1"/>
</dbReference>
<gene>
    <name evidence="6" type="ORF">GCM10010862_05780</name>
</gene>
<protein>
    <submittedName>
        <fullName evidence="6">LysR family transcriptional regulator</fullName>
    </submittedName>
</protein>
<dbReference type="PRINTS" id="PR00039">
    <property type="entry name" value="HTHLYSR"/>
</dbReference>
<dbReference type="InterPro" id="IPR036390">
    <property type="entry name" value="WH_DNA-bd_sf"/>
</dbReference>
<evidence type="ECO:0000313" key="6">
    <source>
        <dbReference type="EMBL" id="GLQ53320.1"/>
    </source>
</evidence>
<comment type="similarity">
    <text evidence="1">Belongs to the LysR transcriptional regulatory family.</text>
</comment>
<sequence>MDVTWLSDFTVLAKTGNFSRAAEARNVTQPAFSRRIRLLEDWVGTPLVDRRSHPVALTPAGLAFQPYAEDILSRIEKGRQAAQDSGAEESQTLRFATTQVLSLSYFPIWLRSTAGRVWLGAVNLVSNSLVACEHMMLNSQAHFLLCHYRQGMPWQLDEDQFTSILVRSDRLIPVSIPDENGRPVYDMDGDPEQVIPFLAYDGPAGLGRIMRSAFDPESVRPQLKPIAESHLALLLGLALEGRGVAWVPENVVRSELDQNHICEAGGTRWSIPMEIRLFRSRNDLGPRAEAFWDLVSSE</sequence>
<dbReference type="Gene3D" id="1.10.10.10">
    <property type="entry name" value="Winged helix-like DNA-binding domain superfamily/Winged helix DNA-binding domain"/>
    <property type="match status" value="1"/>
</dbReference>
<dbReference type="EMBL" id="BSNS01000003">
    <property type="protein sequence ID" value="GLQ53320.1"/>
    <property type="molecule type" value="Genomic_DNA"/>
</dbReference>
<organism evidence="6 7">
    <name type="scientific">Devosia nitrariae</name>
    <dbReference type="NCBI Taxonomy" id="2071872"/>
    <lineage>
        <taxon>Bacteria</taxon>
        <taxon>Pseudomonadati</taxon>
        <taxon>Pseudomonadota</taxon>
        <taxon>Alphaproteobacteria</taxon>
        <taxon>Hyphomicrobiales</taxon>
        <taxon>Devosiaceae</taxon>
        <taxon>Devosia</taxon>
    </lineage>
</organism>
<name>A0ABQ5W0W7_9HYPH</name>
<evidence type="ECO:0000256" key="4">
    <source>
        <dbReference type="ARBA" id="ARBA00023163"/>
    </source>
</evidence>
<evidence type="ECO:0000256" key="3">
    <source>
        <dbReference type="ARBA" id="ARBA00023125"/>
    </source>
</evidence>
<keyword evidence="3" id="KW-0238">DNA-binding</keyword>
<dbReference type="InterPro" id="IPR005119">
    <property type="entry name" value="LysR_subst-bd"/>
</dbReference>
<keyword evidence="7" id="KW-1185">Reference proteome</keyword>
<feature type="domain" description="HTH lysR-type" evidence="5">
    <location>
        <begin position="1"/>
        <end position="58"/>
    </location>
</feature>
<evidence type="ECO:0000313" key="7">
    <source>
        <dbReference type="Proteomes" id="UP001156691"/>
    </source>
</evidence>
<dbReference type="Pfam" id="PF03466">
    <property type="entry name" value="LysR_substrate"/>
    <property type="match status" value="1"/>
</dbReference>
<evidence type="ECO:0000259" key="5">
    <source>
        <dbReference type="PROSITE" id="PS50931"/>
    </source>
</evidence>
<evidence type="ECO:0000256" key="2">
    <source>
        <dbReference type="ARBA" id="ARBA00023015"/>
    </source>
</evidence>
<keyword evidence="2" id="KW-0805">Transcription regulation</keyword>
<dbReference type="PANTHER" id="PTHR30126:SF2">
    <property type="entry name" value="HTH-TYPE TRANSCRIPTIONAL REGULATOR YJIE"/>
    <property type="match status" value="1"/>
</dbReference>
<proteinExistence type="inferred from homology"/>
<dbReference type="InterPro" id="IPR036388">
    <property type="entry name" value="WH-like_DNA-bd_sf"/>
</dbReference>
<dbReference type="SUPFAM" id="SSF53850">
    <property type="entry name" value="Periplasmic binding protein-like II"/>
    <property type="match status" value="1"/>
</dbReference>
<dbReference type="Proteomes" id="UP001156691">
    <property type="component" value="Unassembled WGS sequence"/>
</dbReference>
<evidence type="ECO:0000256" key="1">
    <source>
        <dbReference type="ARBA" id="ARBA00009437"/>
    </source>
</evidence>
<keyword evidence="4" id="KW-0804">Transcription</keyword>